<feature type="compositionally biased region" description="Basic and acidic residues" evidence="4">
    <location>
        <begin position="2280"/>
        <end position="2290"/>
    </location>
</feature>
<reference evidence="5" key="1">
    <citation type="journal article" date="2023" name="G3 (Bethesda)">
        <title>A reference genome for the long-term kleptoplast-retaining sea slug Elysia crispata morphotype clarki.</title>
        <authorList>
            <person name="Eastman K.E."/>
            <person name="Pendleton A.L."/>
            <person name="Shaikh M.A."/>
            <person name="Suttiyut T."/>
            <person name="Ogas R."/>
            <person name="Tomko P."/>
            <person name="Gavelis G."/>
            <person name="Widhalm J.R."/>
            <person name="Wisecaver J.H."/>
        </authorList>
    </citation>
    <scope>NUCLEOTIDE SEQUENCE</scope>
    <source>
        <strain evidence="5">ECLA1</strain>
    </source>
</reference>
<dbReference type="SMART" id="SM00028">
    <property type="entry name" value="TPR"/>
    <property type="match status" value="24"/>
</dbReference>
<feature type="compositionally biased region" description="Polar residues" evidence="4">
    <location>
        <begin position="366"/>
        <end position="376"/>
    </location>
</feature>
<keyword evidence="6" id="KW-1185">Reference proteome</keyword>
<feature type="compositionally biased region" description="Acidic residues" evidence="4">
    <location>
        <begin position="587"/>
        <end position="600"/>
    </location>
</feature>
<feature type="region of interest" description="Disordered" evidence="4">
    <location>
        <begin position="480"/>
        <end position="509"/>
    </location>
</feature>
<feature type="region of interest" description="Disordered" evidence="4">
    <location>
        <begin position="326"/>
        <end position="451"/>
    </location>
</feature>
<dbReference type="Pfam" id="PF00515">
    <property type="entry name" value="TPR_1"/>
    <property type="match status" value="1"/>
</dbReference>
<sequence length="2290" mass="258621">MEGIREGGRTVRLNTNRREDVSMLQELKDVNNKTLKEIAVKRIQKEQKTPDEEELYKRKMGPKFVPEPPKRERKSHPIFHDDIKTKDFKKDQYMVMPTVPAYSPVDPGPRIVLDSRSRKYPYVHKKLTTTAEMKKPRVSTLGVLPVRSSADIASLNVMMEGAPAPIEREESTATAFNQPQEPRLYNTPATSFMVPKLPLDSEDGADMEKITEEGKKSARSHEVIKKKDSSDGLTKTEEIPRKPAILAGEGTSLTVKFHERAKPAPKPSYLKDRRKIARPDTASRPSTGASVQSSLMSGDLTLPDDAVYKKYDEAIAHMDDVDDVETAVGAANKSQSSRPDSVKSVKELLEEAKRIASPGSQPIYKQVTTTVPTGQEDTGVEPSQDAIVTERVRRPGGKSAKSSRSIKSSKSSKSGKDGKTKDKRKPAQLQEEKVEEKRGERTVDEIIASLRDQSAYQIETAADRKIKEIMSRVMSRTNAGWDLAERDDGGGETDEEGMATGGGESLLSVPGTELDLKAGLAMTSDSGSLKGDSPRAEGGSLASADAFGGSMKDIAAAQDQIAEESEGDGVSVTTKTTETVPAAFDQLDGDQGNESDLSEDDVDLDYEDVGLNYVNIEQAWEDLLTPAQATNEDILSVQGEQKDLQGRSMPGPPYKDTKSNVLAPSVSFLATWGPATSRTRKEQAGEIKGKQDRKFNKNIHHFCRMSTEYQLPEELMHAGRKYHTPDRFQSVMPNQPYRFQPGELSPMLERESPSTSSSVRVEQAAQRIVVEAHQAQAEEAGGLDGASLLEWQQRAENMLSESHILTGEKAPVRTDESQVYWNPAPPKLGAASHTVREILFPQYCVEELDEFGRVRVPVPGDEESDSSEEEEEEAVSPEDKAAIERTVRRRHNSSETLTAFSREKTLVSMYSKMDEDPSDKASSYRGDGADTEFGDAIAVSALNEEATANVVVPVADVDGAGDGMADKAEEPSVKEGEIQDEEMPLQLGDSQSVVMRPKSTAERNITMQRAFSAPNLVAIDDDTLIVPQDFNTAIHEITEQKRLLEKAKRQVRVQEAFDELEKMESLELQQKDDQEKEREEQAQVHQEADQDLDDYNILTVTHRPKPTEEELTPAEKALLAGRNYVILPKKKKKKRGRHTMDVAKIEAVEKMLTQVPPNKLQRHGSMPKLNKIIEREMRVSWQVRSYRASIPDLLNFEEYKSRKRMPAEEEEREWVRAIWNKWFDEVFPPTPDVSEDEEEVEETATEAAEKKEEKKKKKDPISDILSQDVEEIDPIADTPENAQIYQILCEEIEKLSDVIGKVYNPSAFHFCRRGALFRKIGQLKKAENDLDKAISMEPGLLDAYWHRHLLYILQDRKSAALEDLNFIMKTNKNHSGAYRSMAEIYKRQDDITMAIINYSSAIKYNPLDHEAYYQRAQLYEQRGEMLLAMEDFTQAMRIMPSRTDAIMRHGMYYFENENWTHAINDFTELLRVDPLNSTAYLFRGRAYAKMGNWVPAVHDLSSAIHLDPYSWQAFYQRACILRKAHPMRSLMDYSVSLLLNDSEENLMSYLHRGILYNSLGKPEDAIPDFESVLRLNKDIAAAHVNLGLIYMTKHSNYHRAIKKFSSAIKVDPTYVRAYVCRAEAYHKVHDGKNALKDFTRAIHLRPDMHHFYMHRGQLVLELGNLDLAGFCVRHASELGASTFGSSPTQQAVVQSFLKNYEKAVDALQQASREKPIAPYFMMLGKTHMKAKQFTEAVQSFKQALDKMYPWRKRDPWPPEAADAHHLCGLCHMELRNYSEALTEFNQAIKLRPNFADAYYQRGLASVKMRQMKGIQDFNRALALNPNIFQAYLSRACYYGMKGKFAKAILNCNEAIRLRPKSVRAYLYRGSLKYHIKAYELAILDLSKAAAIDTQCALPFFNRAVCYHENKQYDKALSDYGIVLLLGNMLGLKVLINRGLLYFEQGDFMNALFDFQAAATFSPNDHRIHHTLGLCFHKLNRLREAVATFSQCLRLKPFFLDGYIGRGNVFMDYGHKEGLELARRDYQRALRLDPQCLPARINLAYTAQVSGKLMQAWRHFTAVIEVRPSYKPALEGRAIVSLQMSSTFAAYQDISASINYGASAELLTNRGVINQFMGDRVMAMQDYQRALKLDPTYALAYFNAANVYFHTRHFRQALEYYQKATKYNPKDESAFLNLAITKVLLHDPQGALADFKVAAKLSPYSAHIYFNRANLYASLQQFDKAEREYSKALELKPDDALMLKRRADVRGKLGRTAEAIEDYQRAVDIQTRPNKLLPAPSKDKTKSNSKS</sequence>
<proteinExistence type="predicted"/>
<organism evidence="5 6">
    <name type="scientific">Elysia crispata</name>
    <name type="common">lettuce slug</name>
    <dbReference type="NCBI Taxonomy" id="231223"/>
    <lineage>
        <taxon>Eukaryota</taxon>
        <taxon>Metazoa</taxon>
        <taxon>Spiralia</taxon>
        <taxon>Lophotrochozoa</taxon>
        <taxon>Mollusca</taxon>
        <taxon>Gastropoda</taxon>
        <taxon>Heterobranchia</taxon>
        <taxon>Euthyneura</taxon>
        <taxon>Panpulmonata</taxon>
        <taxon>Sacoglossa</taxon>
        <taxon>Placobranchoidea</taxon>
        <taxon>Plakobranchidae</taxon>
        <taxon>Elysia</taxon>
    </lineage>
</organism>
<keyword evidence="1" id="KW-0677">Repeat</keyword>
<feature type="region of interest" description="Disordered" evidence="4">
    <location>
        <begin position="524"/>
        <end position="544"/>
    </location>
</feature>
<dbReference type="PROSITE" id="PS50293">
    <property type="entry name" value="TPR_REGION"/>
    <property type="match status" value="2"/>
</dbReference>
<feature type="compositionally biased region" description="Basic and acidic residues" evidence="4">
    <location>
        <begin position="340"/>
        <end position="354"/>
    </location>
</feature>
<dbReference type="Pfam" id="PF13414">
    <property type="entry name" value="TPR_11"/>
    <property type="match status" value="2"/>
</dbReference>
<dbReference type="PANTHER" id="PTHR44858:SF1">
    <property type="entry name" value="UDP-N-ACETYLGLUCOSAMINE--PEPTIDE N-ACETYLGLUCOSAMINYLTRANSFERASE SPINDLY-RELATED"/>
    <property type="match status" value="1"/>
</dbReference>
<feature type="repeat" description="TPR" evidence="3">
    <location>
        <begin position="1931"/>
        <end position="1964"/>
    </location>
</feature>
<feature type="repeat" description="TPR" evidence="3">
    <location>
        <begin position="2205"/>
        <end position="2238"/>
    </location>
</feature>
<feature type="compositionally biased region" description="Basic and acidic residues" evidence="4">
    <location>
        <begin position="210"/>
        <end position="241"/>
    </location>
</feature>
<evidence type="ECO:0000256" key="4">
    <source>
        <dbReference type="SAM" id="MobiDB-lite"/>
    </source>
</evidence>
<evidence type="ECO:0000256" key="2">
    <source>
        <dbReference type="ARBA" id="ARBA00022803"/>
    </source>
</evidence>
<feature type="compositionally biased region" description="Basic and acidic residues" evidence="4">
    <location>
        <begin position="1064"/>
        <end position="1088"/>
    </location>
</feature>
<feature type="repeat" description="TPR" evidence="3">
    <location>
        <begin position="1477"/>
        <end position="1510"/>
    </location>
</feature>
<dbReference type="PANTHER" id="PTHR44858">
    <property type="entry name" value="TETRATRICOPEPTIDE REPEAT PROTEIN 6"/>
    <property type="match status" value="1"/>
</dbReference>
<feature type="region of interest" description="Disordered" evidence="4">
    <location>
        <begin position="1230"/>
        <end position="1260"/>
    </location>
</feature>
<feature type="repeat" description="TPR" evidence="3">
    <location>
        <begin position="1375"/>
        <end position="1408"/>
    </location>
</feature>
<protein>
    <recommendedName>
        <fullName evidence="7">UDP-N-acetylglucosamine--peptide N-acetylglucosaminyltransferase SPINDLY</fullName>
    </recommendedName>
</protein>
<evidence type="ECO:0000256" key="1">
    <source>
        <dbReference type="ARBA" id="ARBA00022737"/>
    </source>
</evidence>
<feature type="region of interest" description="Disordered" evidence="4">
    <location>
        <begin position="46"/>
        <end position="80"/>
    </location>
</feature>
<feature type="repeat" description="TPR" evidence="3">
    <location>
        <begin position="1307"/>
        <end position="1340"/>
    </location>
</feature>
<dbReference type="InterPro" id="IPR011990">
    <property type="entry name" value="TPR-like_helical_dom_sf"/>
</dbReference>
<feature type="compositionally biased region" description="Low complexity" evidence="4">
    <location>
        <begin position="397"/>
        <end position="412"/>
    </location>
</feature>
<feature type="region of interest" description="Disordered" evidence="4">
    <location>
        <begin position="210"/>
        <end position="299"/>
    </location>
</feature>
<dbReference type="Proteomes" id="UP001283361">
    <property type="component" value="Unassembled WGS sequence"/>
</dbReference>
<feature type="repeat" description="TPR" evidence="3">
    <location>
        <begin position="1615"/>
        <end position="1648"/>
    </location>
</feature>
<dbReference type="InterPro" id="IPR019734">
    <property type="entry name" value="TPR_rpt"/>
</dbReference>
<dbReference type="SUPFAM" id="SSF48452">
    <property type="entry name" value="TPR-like"/>
    <property type="match status" value="4"/>
</dbReference>
<feature type="compositionally biased region" description="Polar residues" evidence="4">
    <location>
        <begin position="283"/>
        <end position="296"/>
    </location>
</feature>
<dbReference type="Pfam" id="PF13432">
    <property type="entry name" value="TPR_16"/>
    <property type="match status" value="4"/>
</dbReference>
<feature type="repeat" description="TPR" evidence="3">
    <location>
        <begin position="1546"/>
        <end position="1579"/>
    </location>
</feature>
<evidence type="ECO:0000313" key="6">
    <source>
        <dbReference type="Proteomes" id="UP001283361"/>
    </source>
</evidence>
<keyword evidence="2 3" id="KW-0802">TPR repeat</keyword>
<feature type="repeat" description="TPR" evidence="3">
    <location>
        <begin position="1443"/>
        <end position="1476"/>
    </location>
</feature>
<dbReference type="InterPro" id="IPR050498">
    <property type="entry name" value="Ycf3"/>
</dbReference>
<evidence type="ECO:0000256" key="3">
    <source>
        <dbReference type="PROSITE-ProRule" id="PRU00339"/>
    </source>
</evidence>
<feature type="repeat" description="TPR" evidence="3">
    <location>
        <begin position="1965"/>
        <end position="1998"/>
    </location>
</feature>
<dbReference type="EMBL" id="JAWDGP010004247">
    <property type="protein sequence ID" value="KAK3766167.1"/>
    <property type="molecule type" value="Genomic_DNA"/>
</dbReference>
<feature type="compositionally biased region" description="Acidic residues" evidence="4">
    <location>
        <begin position="1233"/>
        <end position="1244"/>
    </location>
</feature>
<name>A0AAE0ZD19_9GAST</name>
<feature type="region of interest" description="Disordered" evidence="4">
    <location>
        <begin position="1064"/>
        <end position="1092"/>
    </location>
</feature>
<feature type="region of interest" description="Disordered" evidence="4">
    <location>
        <begin position="579"/>
        <end position="600"/>
    </location>
</feature>
<feature type="compositionally biased region" description="Basic and acidic residues" evidence="4">
    <location>
        <begin position="877"/>
        <end position="886"/>
    </location>
</feature>
<feature type="compositionally biased region" description="Basic and acidic residues" evidence="4">
    <location>
        <begin position="430"/>
        <end position="444"/>
    </location>
</feature>
<feature type="compositionally biased region" description="Acidic residues" evidence="4">
    <location>
        <begin position="860"/>
        <end position="876"/>
    </location>
</feature>
<dbReference type="Gene3D" id="1.25.40.10">
    <property type="entry name" value="Tetratricopeptide repeat domain"/>
    <property type="match status" value="10"/>
</dbReference>
<evidence type="ECO:0008006" key="7">
    <source>
        <dbReference type="Google" id="ProtNLM"/>
    </source>
</evidence>
<feature type="region of interest" description="Disordered" evidence="4">
    <location>
        <begin position="856"/>
        <end position="895"/>
    </location>
</feature>
<dbReference type="PROSITE" id="PS50005">
    <property type="entry name" value="TPR"/>
    <property type="match status" value="13"/>
</dbReference>
<dbReference type="Pfam" id="PF13181">
    <property type="entry name" value="TPR_8"/>
    <property type="match status" value="2"/>
</dbReference>
<evidence type="ECO:0000313" key="5">
    <source>
        <dbReference type="EMBL" id="KAK3766167.1"/>
    </source>
</evidence>
<feature type="repeat" description="TPR" evidence="3">
    <location>
        <begin position="2137"/>
        <end position="2170"/>
    </location>
</feature>
<feature type="repeat" description="TPR" evidence="3">
    <location>
        <begin position="1761"/>
        <end position="1794"/>
    </location>
</feature>
<feature type="repeat" description="TPR" evidence="3">
    <location>
        <begin position="2103"/>
        <end position="2136"/>
    </location>
</feature>
<comment type="caution">
    <text evidence="5">The sequence shown here is derived from an EMBL/GenBank/DDBJ whole genome shotgun (WGS) entry which is preliminary data.</text>
</comment>
<feature type="repeat" description="TPR" evidence="3">
    <location>
        <begin position="1409"/>
        <end position="1442"/>
    </location>
</feature>
<feature type="region of interest" description="Disordered" evidence="4">
    <location>
        <begin position="2270"/>
        <end position="2290"/>
    </location>
</feature>
<accession>A0AAE0ZD19</accession>
<gene>
    <name evidence="5" type="ORF">RRG08_025168</name>
</gene>